<evidence type="ECO:0000313" key="3">
    <source>
        <dbReference type="Proteomes" id="UP001596022"/>
    </source>
</evidence>
<dbReference type="InterPro" id="IPR002545">
    <property type="entry name" value="CheW-lke_dom"/>
</dbReference>
<evidence type="ECO:0000313" key="2">
    <source>
        <dbReference type="EMBL" id="MFC4619692.1"/>
    </source>
</evidence>
<dbReference type="Gene3D" id="2.30.30.40">
    <property type="entry name" value="SH3 Domains"/>
    <property type="match status" value="1"/>
</dbReference>
<dbReference type="Proteomes" id="UP001596022">
    <property type="component" value="Unassembled WGS sequence"/>
</dbReference>
<proteinExistence type="predicted"/>
<comment type="caution">
    <text evidence="2">The sequence shown here is derived from an EMBL/GenBank/DDBJ whole genome shotgun (WGS) entry which is preliminary data.</text>
</comment>
<accession>A0ABV9GR17</accession>
<dbReference type="CDD" id="cd00588">
    <property type="entry name" value="CheW_like"/>
    <property type="match status" value="1"/>
</dbReference>
<organism evidence="2 3">
    <name type="scientific">Camelliibacillus cellulosilyticus</name>
    <dbReference type="NCBI Taxonomy" id="2174486"/>
    <lineage>
        <taxon>Bacteria</taxon>
        <taxon>Bacillati</taxon>
        <taxon>Bacillota</taxon>
        <taxon>Bacilli</taxon>
        <taxon>Bacillales</taxon>
        <taxon>Sporolactobacillaceae</taxon>
        <taxon>Camelliibacillus</taxon>
    </lineage>
</organism>
<dbReference type="InterPro" id="IPR039315">
    <property type="entry name" value="CheW"/>
</dbReference>
<dbReference type="InterPro" id="IPR036061">
    <property type="entry name" value="CheW-like_dom_sf"/>
</dbReference>
<dbReference type="PANTHER" id="PTHR22617">
    <property type="entry name" value="CHEMOTAXIS SENSOR HISTIDINE KINASE-RELATED"/>
    <property type="match status" value="1"/>
</dbReference>
<reference evidence="3" key="1">
    <citation type="journal article" date="2019" name="Int. J. Syst. Evol. Microbiol.">
        <title>The Global Catalogue of Microorganisms (GCM) 10K type strain sequencing project: providing services to taxonomists for standard genome sequencing and annotation.</title>
        <authorList>
            <consortium name="The Broad Institute Genomics Platform"/>
            <consortium name="The Broad Institute Genome Sequencing Center for Infectious Disease"/>
            <person name="Wu L."/>
            <person name="Ma J."/>
        </authorList>
    </citation>
    <scope>NUCLEOTIDE SEQUENCE [LARGE SCALE GENOMIC DNA]</scope>
    <source>
        <strain evidence="3">CGMCC 1.16306</strain>
    </source>
</reference>
<dbReference type="RefSeq" id="WP_376846786.1">
    <property type="nucleotide sequence ID" value="NZ_JBHSFW010000011.1"/>
</dbReference>
<dbReference type="PANTHER" id="PTHR22617:SF23">
    <property type="entry name" value="CHEMOTAXIS PROTEIN CHEW"/>
    <property type="match status" value="1"/>
</dbReference>
<dbReference type="Gene3D" id="2.40.50.180">
    <property type="entry name" value="CheA-289, Domain 4"/>
    <property type="match status" value="1"/>
</dbReference>
<dbReference type="PROSITE" id="PS50851">
    <property type="entry name" value="CHEW"/>
    <property type="match status" value="1"/>
</dbReference>
<dbReference type="SMART" id="SM00260">
    <property type="entry name" value="CheW"/>
    <property type="match status" value="1"/>
</dbReference>
<evidence type="ECO:0000259" key="1">
    <source>
        <dbReference type="PROSITE" id="PS50851"/>
    </source>
</evidence>
<dbReference type="Pfam" id="PF01584">
    <property type="entry name" value="CheW"/>
    <property type="match status" value="1"/>
</dbReference>
<dbReference type="SUPFAM" id="SSF50341">
    <property type="entry name" value="CheW-like"/>
    <property type="match status" value="1"/>
</dbReference>
<name>A0ABV9GR17_9BACL</name>
<keyword evidence="3" id="KW-1185">Reference proteome</keyword>
<protein>
    <submittedName>
        <fullName evidence="2">Chemotaxis protein CheW</fullName>
    </submittedName>
</protein>
<gene>
    <name evidence="2" type="ORF">ACFO4N_13310</name>
</gene>
<sequence>MNEEIVVFDCGKRFGLKAIHIEEIIMPDTVISLPLNLPAIEGLISVRDAVLPLINLEAFFGYSDDKHSTDDDTRFIIVKEGGFSAALRVNRIVGLMPLTAASPPPEVIESWNDREKTFVSDIATLEDGAMVMLPALNIMLDDLKATSQRVIDAY</sequence>
<dbReference type="EMBL" id="JBHSFW010000011">
    <property type="protein sequence ID" value="MFC4619692.1"/>
    <property type="molecule type" value="Genomic_DNA"/>
</dbReference>
<feature type="domain" description="CheW-like" evidence="1">
    <location>
        <begin position="1"/>
        <end position="145"/>
    </location>
</feature>